<organism evidence="1 2">
    <name type="scientific">Triparma retinervis</name>
    <dbReference type="NCBI Taxonomy" id="2557542"/>
    <lineage>
        <taxon>Eukaryota</taxon>
        <taxon>Sar</taxon>
        <taxon>Stramenopiles</taxon>
        <taxon>Ochrophyta</taxon>
        <taxon>Bolidophyceae</taxon>
        <taxon>Parmales</taxon>
        <taxon>Triparmaceae</taxon>
        <taxon>Triparma</taxon>
    </lineage>
</organism>
<protein>
    <submittedName>
        <fullName evidence="1">Uncharacterized protein</fullName>
    </submittedName>
</protein>
<dbReference type="AlphaFoldDB" id="A0A9W7KSQ5"/>
<name>A0A9W7KSQ5_9STRA</name>
<keyword evidence="2" id="KW-1185">Reference proteome</keyword>
<reference evidence="1" key="1">
    <citation type="submission" date="2022-07" db="EMBL/GenBank/DDBJ databases">
        <title>Genome analysis of Parmales, a sister group of diatoms, reveals the evolutionary specialization of diatoms from phago-mixotrophs to photoautotrophs.</title>
        <authorList>
            <person name="Ban H."/>
            <person name="Sato S."/>
            <person name="Yoshikawa S."/>
            <person name="Kazumasa Y."/>
            <person name="Nakamura Y."/>
            <person name="Ichinomiya M."/>
            <person name="Saitoh K."/>
            <person name="Sato N."/>
            <person name="Blanc-Mathieu R."/>
            <person name="Endo H."/>
            <person name="Kuwata A."/>
            <person name="Ogata H."/>
        </authorList>
    </citation>
    <scope>NUCLEOTIDE SEQUENCE</scope>
</reference>
<evidence type="ECO:0000313" key="1">
    <source>
        <dbReference type="EMBL" id="GMI10025.1"/>
    </source>
</evidence>
<evidence type="ECO:0000313" key="2">
    <source>
        <dbReference type="Proteomes" id="UP001165082"/>
    </source>
</evidence>
<dbReference type="OrthoDB" id="10467220at2759"/>
<accession>A0A9W7KSQ5</accession>
<comment type="caution">
    <text evidence="1">The sequence shown here is derived from an EMBL/GenBank/DDBJ whole genome shotgun (WGS) entry which is preliminary data.</text>
</comment>
<sequence>MLELTSSDGFPTQFTKSSIGMTVVVNGEAPDSGGGTNPDGVYWGSIMDAEYLPKDACDGMPGGIWMEQCYPWSEPELDDPLYPAMKIFEQQNVTTGTFQVMLSQNDVQVWYGCSIPGVKYFGYDAIISTRAYDDARPPITPKGIPARSWHPGINFADPVNSVNTGKGTYAESAPMAVIYTADGKSAEEATRLLSDLVPEGDIHIVQLDIDIFRPVEGDRSTFSGWKNSKPDNLRHLIRSSIPDPSDREPYDSYFKSYFPFFHLTGNPDLATEDTRFYPESRTRETKNVEILEVGESFASLKQLAKEMHEGDSYVLASGPAPVNDTCFGLYDDWESFLENPNFNFPAGTRDCTYGIGYLDQTVGTRPARVVAVGVDHTKTQMKAAYAQMGIDIFAPGVSPSPVPAPGDMPYTSWSTDDDYACPDFGEGVDDKLFYVEIVLNGAECSERAKECGEKCCKTGGNDLGEAIQGGLVLIGTRTYGVEETGGLGPSQHELVEVELYYFEQQEEGGGEEEEE</sequence>
<dbReference type="Proteomes" id="UP001165082">
    <property type="component" value="Unassembled WGS sequence"/>
</dbReference>
<gene>
    <name evidence="1" type="ORF">TrRE_jg5221</name>
</gene>
<dbReference type="EMBL" id="BRXZ01000352">
    <property type="protein sequence ID" value="GMI10025.1"/>
    <property type="molecule type" value="Genomic_DNA"/>
</dbReference>
<proteinExistence type="predicted"/>